<dbReference type="Proteomes" id="UP001168098">
    <property type="component" value="Unassembled WGS sequence"/>
</dbReference>
<protein>
    <submittedName>
        <fullName evidence="2">Uncharacterized protein</fullName>
    </submittedName>
</protein>
<proteinExistence type="predicted"/>
<feature type="compositionally biased region" description="Polar residues" evidence="1">
    <location>
        <begin position="24"/>
        <end position="33"/>
    </location>
</feature>
<feature type="region of interest" description="Disordered" evidence="1">
    <location>
        <begin position="1"/>
        <end position="74"/>
    </location>
</feature>
<keyword evidence="3" id="KW-1185">Reference proteome</keyword>
<dbReference type="AlphaFoldDB" id="A0AA39DM87"/>
<evidence type="ECO:0000313" key="3">
    <source>
        <dbReference type="Proteomes" id="UP001168098"/>
    </source>
</evidence>
<organism evidence="2 3">
    <name type="scientific">Vitis rotundifolia</name>
    <name type="common">Muscadine grape</name>
    <dbReference type="NCBI Taxonomy" id="103349"/>
    <lineage>
        <taxon>Eukaryota</taxon>
        <taxon>Viridiplantae</taxon>
        <taxon>Streptophyta</taxon>
        <taxon>Embryophyta</taxon>
        <taxon>Tracheophyta</taxon>
        <taxon>Spermatophyta</taxon>
        <taxon>Magnoliopsida</taxon>
        <taxon>eudicotyledons</taxon>
        <taxon>Gunneridae</taxon>
        <taxon>Pentapetalae</taxon>
        <taxon>rosids</taxon>
        <taxon>Vitales</taxon>
        <taxon>Vitaceae</taxon>
        <taxon>Viteae</taxon>
        <taxon>Vitis</taxon>
    </lineage>
</organism>
<reference evidence="2 3" key="1">
    <citation type="journal article" date="2023" name="BMC Biotechnol.">
        <title>Vitis rotundifolia cv Carlos genome sequencing.</title>
        <authorList>
            <person name="Huff M."/>
            <person name="Hulse-Kemp A."/>
            <person name="Scheffler B."/>
            <person name="Youngblood R."/>
            <person name="Simpson S."/>
            <person name="Babiker E."/>
            <person name="Staton M."/>
        </authorList>
    </citation>
    <scope>NUCLEOTIDE SEQUENCE [LARGE SCALE GENOMIC DNA]</scope>
    <source>
        <tissue evidence="2">Leaf</tissue>
    </source>
</reference>
<gene>
    <name evidence="2" type="ORF">PVL29_014632</name>
</gene>
<evidence type="ECO:0000313" key="2">
    <source>
        <dbReference type="EMBL" id="KAJ9689079.1"/>
    </source>
</evidence>
<dbReference type="EMBL" id="JARBHA010000011">
    <property type="protein sequence ID" value="KAJ9689079.1"/>
    <property type="molecule type" value="Genomic_DNA"/>
</dbReference>
<name>A0AA39DM87_VITRO</name>
<comment type="caution">
    <text evidence="2">The sequence shown here is derived from an EMBL/GenBank/DDBJ whole genome shotgun (WGS) entry which is preliminary data.</text>
</comment>
<accession>A0AA39DM87</accession>
<evidence type="ECO:0000256" key="1">
    <source>
        <dbReference type="SAM" id="MobiDB-lite"/>
    </source>
</evidence>
<sequence length="114" mass="12131">MMKRFSSFLSELVHDREDDGDQSIMETTSQSSHAGIGAGAPGHYAPTVPGGQPRPTSMAPQPIPIGVTPEGYAADDEETMKLGAGRGGRAGGWSTRYYFKSGSLTFRRFSSSSD</sequence>